<evidence type="ECO:0000256" key="2">
    <source>
        <dbReference type="ARBA" id="ARBA00022630"/>
    </source>
</evidence>
<dbReference type="Proteomes" id="UP000020492">
    <property type="component" value="Unassembled WGS sequence"/>
</dbReference>
<feature type="domain" description="Pyridine nucleotide-disulphide oxidoreductase dimerisation" evidence="13">
    <location>
        <begin position="392"/>
        <end position="500"/>
    </location>
</feature>
<evidence type="ECO:0000259" key="13">
    <source>
        <dbReference type="Pfam" id="PF02852"/>
    </source>
</evidence>
<keyword evidence="3 9" id="KW-0274">FAD</keyword>
<evidence type="ECO:0000256" key="4">
    <source>
        <dbReference type="ARBA" id="ARBA00022857"/>
    </source>
</evidence>
<feature type="domain" description="FAD/NAD(P)-binding" evidence="14">
    <location>
        <begin position="55"/>
        <end position="372"/>
    </location>
</feature>
<evidence type="ECO:0000256" key="12">
    <source>
        <dbReference type="SAM" id="MobiDB-lite"/>
    </source>
</evidence>
<dbReference type="STRING" id="1476583.DEIPH_ctg139orf0213"/>
<keyword evidence="9" id="KW-0547">Nucleotide-binding</keyword>
<accession>A0A016QL21</accession>
<evidence type="ECO:0000256" key="5">
    <source>
        <dbReference type="ARBA" id="ARBA00023002"/>
    </source>
</evidence>
<feature type="compositionally biased region" description="Basic and acidic residues" evidence="12">
    <location>
        <begin position="1"/>
        <end position="23"/>
    </location>
</feature>
<dbReference type="EMBL" id="JHAC01000093">
    <property type="protein sequence ID" value="EYB66474.1"/>
    <property type="molecule type" value="Genomic_DNA"/>
</dbReference>
<dbReference type="eggNOG" id="COG1249">
    <property type="taxonomic scope" value="Bacteria"/>
</dbReference>
<dbReference type="Gene3D" id="3.50.50.60">
    <property type="entry name" value="FAD/NAD(P)-binding domain"/>
    <property type="match status" value="2"/>
</dbReference>
<evidence type="ECO:0000313" key="16">
    <source>
        <dbReference type="Proteomes" id="UP000020492"/>
    </source>
</evidence>
<dbReference type="GO" id="GO:0003955">
    <property type="term" value="F:NAD(P)H dehydrogenase (quinone) activity"/>
    <property type="evidence" value="ECO:0007669"/>
    <property type="project" value="TreeGrafter"/>
</dbReference>
<evidence type="ECO:0000256" key="9">
    <source>
        <dbReference type="PIRSR" id="PIRSR000350-3"/>
    </source>
</evidence>
<dbReference type="PROSITE" id="PS00076">
    <property type="entry name" value="PYRIDINE_REDOX_1"/>
    <property type="match status" value="1"/>
</dbReference>
<dbReference type="InterPro" id="IPR004099">
    <property type="entry name" value="Pyr_nucl-diS_OxRdtase_dimer"/>
</dbReference>
<dbReference type="PIRSF" id="PIRSF000350">
    <property type="entry name" value="Mercury_reductase_MerA"/>
    <property type="match status" value="1"/>
</dbReference>
<feature type="disulfide bond" description="Redox-active" evidence="10">
    <location>
        <begin position="92"/>
        <end position="97"/>
    </location>
</feature>
<evidence type="ECO:0000256" key="7">
    <source>
        <dbReference type="ARBA" id="ARBA00023284"/>
    </source>
</evidence>
<proteinExistence type="inferred from homology"/>
<dbReference type="GO" id="GO:0016668">
    <property type="term" value="F:oxidoreductase activity, acting on a sulfur group of donors, NAD(P) as acceptor"/>
    <property type="evidence" value="ECO:0007669"/>
    <property type="project" value="InterPro"/>
</dbReference>
<dbReference type="PANTHER" id="PTHR43014:SF2">
    <property type="entry name" value="MERCURIC REDUCTASE"/>
    <property type="match status" value="1"/>
</dbReference>
<protein>
    <submittedName>
        <fullName evidence="15">Dihydrolipoamide dehydrogenase</fullName>
    </submittedName>
</protein>
<organism evidence="15 16">
    <name type="scientific">Deinococcus phoenicis</name>
    <dbReference type="NCBI Taxonomy" id="1476583"/>
    <lineage>
        <taxon>Bacteria</taxon>
        <taxon>Thermotogati</taxon>
        <taxon>Deinococcota</taxon>
        <taxon>Deinococci</taxon>
        <taxon>Deinococcales</taxon>
        <taxon>Deinococcaceae</taxon>
        <taxon>Deinococcus</taxon>
    </lineage>
</organism>
<feature type="binding site" evidence="9">
    <location>
        <position position="316"/>
    </location>
    <ligand>
        <name>NAD(+)</name>
        <dbReference type="ChEBI" id="CHEBI:57540"/>
    </ligand>
</feature>
<reference evidence="15 16" key="1">
    <citation type="submission" date="2014-03" db="EMBL/GenBank/DDBJ databases">
        <title>Draft genome sequence of Deinococcus phoenicis 1P10ME.</title>
        <authorList>
            <person name="Stepanov V.G."/>
            <person name="Vaishampayan P."/>
            <person name="Venkateswaran K."/>
            <person name="Fox G.E."/>
        </authorList>
    </citation>
    <scope>NUCLEOTIDE SEQUENCE [LARGE SCALE GENOMIC DNA]</scope>
    <source>
        <strain evidence="15 16">1P10ME</strain>
    </source>
</reference>
<dbReference type="GO" id="GO:0050660">
    <property type="term" value="F:flavin adenine dinucleotide binding"/>
    <property type="evidence" value="ECO:0007669"/>
    <property type="project" value="TreeGrafter"/>
</dbReference>
<evidence type="ECO:0000256" key="8">
    <source>
        <dbReference type="PIRSR" id="PIRSR000350-2"/>
    </source>
</evidence>
<evidence type="ECO:0000259" key="14">
    <source>
        <dbReference type="Pfam" id="PF07992"/>
    </source>
</evidence>
<keyword evidence="16" id="KW-1185">Reference proteome</keyword>
<dbReference type="PRINTS" id="PR00368">
    <property type="entry name" value="FADPNR"/>
</dbReference>
<sequence length="511" mass="55210">MPDQTNDRTQPDVNKIEDTRDQATFESIARPSDPSSDAPQKAQGVAPSTGTGTHYDAIVLGGGMAGVPLAHRLAYKGLRTALIERAELGGTCLNRGCIPTKTMIASARVAHLAYLSEQWGVETGEVRVHLGRVVDRKDDLVRSIRAGSERNVAQNKNLTLIRGNARSVGERRLEVDGEEISAERVFIAVGTRNRVPVIEGLESVPFLDSTTAMELREVPPHLVIVGGGYIGVEFAQMYRRFGSRVTVLQSAPQLLASEDEDITAALREALEAEGIEVVVKARVGRVAGSEGQMRVTARVDGEDRTYTGTHLMIAAGRVPNTDGLGLEHTGVDLDEHGFIRINDRLETTAPGVWALGDVRGGPMFTHTARDDARIIYQNVVKGQDLSIRDRVVPWAVFTDPQLGRVGLSERAARGAGFKLKIGTYEARKVAKARALGETRGMIKVVADAATDRILGAAVLMAEGAELVHEFVTAMQLGARYTDLQDMIHIHPTLAEGLNNALGGVHYEEGLE</sequence>
<dbReference type="Pfam" id="PF02852">
    <property type="entry name" value="Pyr_redox_dim"/>
    <property type="match status" value="1"/>
</dbReference>
<feature type="region of interest" description="Disordered" evidence="12">
    <location>
        <begin position="1"/>
        <end position="50"/>
    </location>
</feature>
<evidence type="ECO:0000256" key="10">
    <source>
        <dbReference type="PIRSR" id="PIRSR000350-4"/>
    </source>
</evidence>
<gene>
    <name evidence="15" type="ORF">DEIPH_ctg139orf0213</name>
</gene>
<keyword evidence="4" id="KW-0521">NADP</keyword>
<dbReference type="InterPro" id="IPR012999">
    <property type="entry name" value="Pyr_OxRdtase_I_AS"/>
</dbReference>
<feature type="binding site" evidence="9">
    <location>
        <position position="357"/>
    </location>
    <ligand>
        <name>FAD</name>
        <dbReference type="ChEBI" id="CHEBI:57692"/>
    </ligand>
</feature>
<keyword evidence="2 11" id="KW-0285">Flavoprotein</keyword>
<keyword evidence="5 11" id="KW-0560">Oxidoreductase</keyword>
<feature type="binding site" evidence="9">
    <location>
        <begin position="363"/>
        <end position="366"/>
    </location>
    <ligand>
        <name>FAD</name>
        <dbReference type="ChEBI" id="CHEBI:57692"/>
    </ligand>
</feature>
<keyword evidence="6" id="KW-1015">Disulfide bond</keyword>
<evidence type="ECO:0000256" key="3">
    <source>
        <dbReference type="ARBA" id="ARBA00022827"/>
    </source>
</evidence>
<evidence type="ECO:0000256" key="1">
    <source>
        <dbReference type="ARBA" id="ARBA00007532"/>
    </source>
</evidence>
<dbReference type="InterPro" id="IPR001100">
    <property type="entry name" value="Pyr_nuc-diS_OxRdtase"/>
</dbReference>
<dbReference type="InterPro" id="IPR023753">
    <property type="entry name" value="FAD/NAD-binding_dom"/>
</dbReference>
<name>A0A016QL21_9DEIO</name>
<dbReference type="PRINTS" id="PR00411">
    <property type="entry name" value="PNDRDTASEI"/>
</dbReference>
<dbReference type="AlphaFoldDB" id="A0A016QL21"/>
<dbReference type="SUPFAM" id="SSF55424">
    <property type="entry name" value="FAD/NAD-linked reductases, dimerisation (C-terminal) domain"/>
    <property type="match status" value="1"/>
</dbReference>
<evidence type="ECO:0000256" key="6">
    <source>
        <dbReference type="ARBA" id="ARBA00023157"/>
    </source>
</evidence>
<feature type="binding site" evidence="9">
    <location>
        <begin position="226"/>
        <end position="233"/>
    </location>
    <ligand>
        <name>NAD(+)</name>
        <dbReference type="ChEBI" id="CHEBI:57540"/>
    </ligand>
</feature>
<dbReference type="InterPro" id="IPR016156">
    <property type="entry name" value="FAD/NAD-linked_Rdtase_dimer_sf"/>
</dbReference>
<comment type="similarity">
    <text evidence="1 11">Belongs to the class-I pyridine nucleotide-disulfide oxidoreductase family.</text>
</comment>
<dbReference type="PATRIC" id="fig|1476583.3.peg.3717"/>
<comment type="cofactor">
    <cofactor evidence="9">
        <name>FAD</name>
        <dbReference type="ChEBI" id="CHEBI:57692"/>
    </cofactor>
    <text evidence="9">Binds 1 FAD per subunit.</text>
</comment>
<dbReference type="Pfam" id="PF07992">
    <property type="entry name" value="Pyr_redox_2"/>
    <property type="match status" value="1"/>
</dbReference>
<evidence type="ECO:0000313" key="15">
    <source>
        <dbReference type="EMBL" id="EYB66474.1"/>
    </source>
</evidence>
<keyword evidence="9" id="KW-0520">NAD</keyword>
<feature type="binding site" evidence="9">
    <location>
        <position position="101"/>
    </location>
    <ligand>
        <name>FAD</name>
        <dbReference type="ChEBI" id="CHEBI:57692"/>
    </ligand>
</feature>
<dbReference type="RefSeq" id="WP_081791003.1">
    <property type="nucleotide sequence ID" value="NZ_JHAC01000093.1"/>
</dbReference>
<evidence type="ECO:0000256" key="11">
    <source>
        <dbReference type="RuleBase" id="RU003691"/>
    </source>
</evidence>
<dbReference type="OrthoDB" id="9800167at2"/>
<dbReference type="InterPro" id="IPR036188">
    <property type="entry name" value="FAD/NAD-bd_sf"/>
</dbReference>
<dbReference type="SUPFAM" id="SSF51905">
    <property type="entry name" value="FAD/NAD(P)-binding domain"/>
    <property type="match status" value="1"/>
</dbReference>
<dbReference type="PANTHER" id="PTHR43014">
    <property type="entry name" value="MERCURIC REDUCTASE"/>
    <property type="match status" value="1"/>
</dbReference>
<comment type="caution">
    <text evidence="15">The sequence shown here is derived from an EMBL/GenBank/DDBJ whole genome shotgun (WGS) entry which is preliminary data.</text>
</comment>
<dbReference type="FunFam" id="3.30.390.30:FF:000001">
    <property type="entry name" value="Dihydrolipoyl dehydrogenase"/>
    <property type="match status" value="1"/>
</dbReference>
<keyword evidence="7 11" id="KW-0676">Redox-active center</keyword>
<feature type="active site" description="Proton acceptor" evidence="8">
    <location>
        <position position="490"/>
    </location>
</feature>
<dbReference type="Gene3D" id="3.30.390.30">
    <property type="match status" value="1"/>
</dbReference>